<dbReference type="SMART" id="SM00530">
    <property type="entry name" value="HTH_XRE"/>
    <property type="match status" value="1"/>
</dbReference>
<evidence type="ECO:0000259" key="1">
    <source>
        <dbReference type="PROSITE" id="PS50943"/>
    </source>
</evidence>
<protein>
    <submittedName>
        <fullName evidence="2">Helix-turn-helix domain-containing protein</fullName>
    </submittedName>
</protein>
<dbReference type="CDD" id="cd06529">
    <property type="entry name" value="S24_LexA-like"/>
    <property type="match status" value="1"/>
</dbReference>
<dbReference type="EMBL" id="RDOM01000033">
    <property type="protein sequence ID" value="MBF4272907.1"/>
    <property type="molecule type" value="Genomic_DNA"/>
</dbReference>
<dbReference type="InterPro" id="IPR050077">
    <property type="entry name" value="LexA_repressor"/>
</dbReference>
<dbReference type="PANTHER" id="PTHR33516">
    <property type="entry name" value="LEXA REPRESSOR"/>
    <property type="match status" value="1"/>
</dbReference>
<dbReference type="InterPro" id="IPR015927">
    <property type="entry name" value="Peptidase_S24_S26A/B/C"/>
</dbReference>
<proteinExistence type="predicted"/>
<dbReference type="Gene3D" id="1.10.260.40">
    <property type="entry name" value="lambda repressor-like DNA-binding domains"/>
    <property type="match status" value="1"/>
</dbReference>
<dbReference type="InterPro" id="IPR001387">
    <property type="entry name" value="Cro/C1-type_HTH"/>
</dbReference>
<reference evidence="2 3" key="1">
    <citation type="journal article" date="2021" name="PeerJ">
        <title>Analysis of 44 Vibrio anguillarum genomes reveals high genetic diversity.</title>
        <authorList>
            <person name="Hansen M.J."/>
            <person name="Dalsgaard I."/>
        </authorList>
    </citation>
    <scope>NUCLEOTIDE SEQUENCE [LARGE SCALE GENOMIC DNA]</scope>
    <source>
        <strain evidence="2 3">17-16730-2A</strain>
    </source>
</reference>
<dbReference type="AlphaFoldDB" id="A0AAW4AG81"/>
<dbReference type="RefSeq" id="WP_041947005.1">
    <property type="nucleotide sequence ID" value="NZ_CP020534.1"/>
</dbReference>
<dbReference type="InterPro" id="IPR010982">
    <property type="entry name" value="Lambda_DNA-bd_dom_sf"/>
</dbReference>
<dbReference type="PROSITE" id="PS50943">
    <property type="entry name" value="HTH_CROC1"/>
    <property type="match status" value="1"/>
</dbReference>
<evidence type="ECO:0000313" key="3">
    <source>
        <dbReference type="Proteomes" id="UP000722957"/>
    </source>
</evidence>
<gene>
    <name evidence="2" type="ORF">EAY07_12840</name>
</gene>
<accession>A0AAW4AG81</accession>
<sequence>MKMKWNDLVKSRMKDVGITQYQLAEMMGMSQSAIAHWLGGNRKPSIEEIASILKFVGLNQIALNSDGYVEQVSESISNTSSHDCESQYRGTYPLINAVQAGNWTEICEPCTDYDAGSVEMIPTTEKASGGSFWLTVEGDSMTSPVGISIPSGARILVDPSIQPANGNLVVAKLDNVNEATFKKLVVDSGQKYLKPLNPNYPLLPINGNCKIIGVVVDAKIKLY</sequence>
<dbReference type="InterPro" id="IPR039418">
    <property type="entry name" value="LexA-like"/>
</dbReference>
<dbReference type="Pfam" id="PF01381">
    <property type="entry name" value="HTH_3"/>
    <property type="match status" value="1"/>
</dbReference>
<dbReference type="SUPFAM" id="SSF47413">
    <property type="entry name" value="lambda repressor-like DNA-binding domains"/>
    <property type="match status" value="1"/>
</dbReference>
<evidence type="ECO:0000313" key="2">
    <source>
        <dbReference type="EMBL" id="MBF4272907.1"/>
    </source>
</evidence>
<name>A0AAW4AG81_VIBAN</name>
<dbReference type="SUPFAM" id="SSF51306">
    <property type="entry name" value="LexA/Signal peptidase"/>
    <property type="match status" value="1"/>
</dbReference>
<dbReference type="GO" id="GO:0003677">
    <property type="term" value="F:DNA binding"/>
    <property type="evidence" value="ECO:0007669"/>
    <property type="project" value="InterPro"/>
</dbReference>
<dbReference type="InterPro" id="IPR036286">
    <property type="entry name" value="LexA/Signal_pep-like_sf"/>
</dbReference>
<comment type="caution">
    <text evidence="2">The sequence shown here is derived from an EMBL/GenBank/DDBJ whole genome shotgun (WGS) entry which is preliminary data.</text>
</comment>
<dbReference type="CDD" id="cd00093">
    <property type="entry name" value="HTH_XRE"/>
    <property type="match status" value="1"/>
</dbReference>
<feature type="domain" description="HTH cro/C1-type" evidence="1">
    <location>
        <begin position="9"/>
        <end position="63"/>
    </location>
</feature>
<organism evidence="2 3">
    <name type="scientific">Vibrio anguillarum</name>
    <name type="common">Listonella anguillarum</name>
    <dbReference type="NCBI Taxonomy" id="55601"/>
    <lineage>
        <taxon>Bacteria</taxon>
        <taxon>Pseudomonadati</taxon>
        <taxon>Pseudomonadota</taxon>
        <taxon>Gammaproteobacteria</taxon>
        <taxon>Vibrionales</taxon>
        <taxon>Vibrionaceae</taxon>
        <taxon>Vibrio</taxon>
    </lineage>
</organism>
<dbReference type="Proteomes" id="UP000722957">
    <property type="component" value="Unassembled WGS sequence"/>
</dbReference>
<dbReference type="Gene3D" id="2.10.109.10">
    <property type="entry name" value="Umud Fragment, subunit A"/>
    <property type="match status" value="1"/>
</dbReference>
<dbReference type="PANTHER" id="PTHR33516:SF2">
    <property type="entry name" value="LEXA REPRESSOR-RELATED"/>
    <property type="match status" value="1"/>
</dbReference>
<dbReference type="SMR" id="A0AAW4AG81"/>
<dbReference type="Pfam" id="PF00717">
    <property type="entry name" value="Peptidase_S24"/>
    <property type="match status" value="1"/>
</dbReference>